<sequence length="181" mass="20542">MRIISGKNKGQRLTAPKKLPVRPTTDMAKEALFNILNNQYHFSEVSVLDLFAGTGNISYEFASRGSENITAVDADYGCIKFITATSTEMDFPIVTIKKDVFQYLQTNPVKAHIIFADPPYDLSPEEFATIPQLVFEKQLLLENGVLIIEHSKHTDLSKLEHFTNQRKYGGSVFSFFEWTKE</sequence>
<accession>A0A1M5BUD4</accession>
<dbReference type="InterPro" id="IPR029063">
    <property type="entry name" value="SAM-dependent_MTases_sf"/>
</dbReference>
<dbReference type="SUPFAM" id="SSF53335">
    <property type="entry name" value="S-adenosyl-L-methionine-dependent methyltransferases"/>
    <property type="match status" value="1"/>
</dbReference>
<dbReference type="GO" id="GO:0031167">
    <property type="term" value="P:rRNA methylation"/>
    <property type="evidence" value="ECO:0007669"/>
    <property type="project" value="InterPro"/>
</dbReference>
<dbReference type="Gene3D" id="3.40.50.150">
    <property type="entry name" value="Vaccinia Virus protein VP39"/>
    <property type="match status" value="1"/>
</dbReference>
<dbReference type="Pfam" id="PF03602">
    <property type="entry name" value="Cons_hypoth95"/>
    <property type="match status" value="1"/>
</dbReference>
<evidence type="ECO:0000313" key="4">
    <source>
        <dbReference type="Proteomes" id="UP000184406"/>
    </source>
</evidence>
<dbReference type="PROSITE" id="PS00092">
    <property type="entry name" value="N6_MTASE"/>
    <property type="match status" value="1"/>
</dbReference>
<reference evidence="4" key="1">
    <citation type="submission" date="2016-11" db="EMBL/GenBank/DDBJ databases">
        <authorList>
            <person name="Varghese N."/>
            <person name="Submissions S."/>
        </authorList>
    </citation>
    <scope>NUCLEOTIDE SEQUENCE [LARGE SCALE GENOMIC DNA]</scope>
    <source>
        <strain evidence="4">DSM 17539</strain>
    </source>
</reference>
<evidence type="ECO:0000313" key="3">
    <source>
        <dbReference type="EMBL" id="SHF46184.1"/>
    </source>
</evidence>
<dbReference type="AlphaFoldDB" id="A0A1M5BUD4"/>
<dbReference type="Proteomes" id="UP000184406">
    <property type="component" value="Unassembled WGS sequence"/>
</dbReference>
<evidence type="ECO:0000256" key="1">
    <source>
        <dbReference type="ARBA" id="ARBA00022603"/>
    </source>
</evidence>
<dbReference type="CDD" id="cd02440">
    <property type="entry name" value="AdoMet_MTases"/>
    <property type="match status" value="1"/>
</dbReference>
<name>A0A1M5BUD4_9FLAO</name>
<keyword evidence="1 3" id="KW-0489">Methyltransferase</keyword>
<proteinExistence type="predicted"/>
<dbReference type="GO" id="GO:0008168">
    <property type="term" value="F:methyltransferase activity"/>
    <property type="evidence" value="ECO:0007669"/>
    <property type="project" value="UniProtKB-KW"/>
</dbReference>
<dbReference type="PANTHER" id="PTHR43542:SF1">
    <property type="entry name" value="METHYLTRANSFERASE"/>
    <property type="match status" value="1"/>
</dbReference>
<dbReference type="OrthoDB" id="9803017at2"/>
<dbReference type="RefSeq" id="WP_072862445.1">
    <property type="nucleotide sequence ID" value="NZ_FQUX01000004.1"/>
</dbReference>
<gene>
    <name evidence="3" type="ORF">SAMN03080594_104235</name>
</gene>
<keyword evidence="4" id="KW-1185">Reference proteome</keyword>
<evidence type="ECO:0000256" key="2">
    <source>
        <dbReference type="ARBA" id="ARBA00022679"/>
    </source>
</evidence>
<dbReference type="InterPro" id="IPR004398">
    <property type="entry name" value="RNA_MeTrfase_RsmD"/>
</dbReference>
<dbReference type="EMBL" id="FQUX01000004">
    <property type="protein sequence ID" value="SHF46184.1"/>
    <property type="molecule type" value="Genomic_DNA"/>
</dbReference>
<keyword evidence="2 3" id="KW-0808">Transferase</keyword>
<dbReference type="InterPro" id="IPR002052">
    <property type="entry name" value="DNA_methylase_N6_adenine_CS"/>
</dbReference>
<organism evidence="3 4">
    <name type="scientific">Arenibacter palladensis</name>
    <dbReference type="NCBI Taxonomy" id="237373"/>
    <lineage>
        <taxon>Bacteria</taxon>
        <taxon>Pseudomonadati</taxon>
        <taxon>Bacteroidota</taxon>
        <taxon>Flavobacteriia</taxon>
        <taxon>Flavobacteriales</taxon>
        <taxon>Flavobacteriaceae</taxon>
        <taxon>Arenibacter</taxon>
    </lineage>
</organism>
<dbReference type="PANTHER" id="PTHR43542">
    <property type="entry name" value="METHYLTRANSFERASE"/>
    <property type="match status" value="1"/>
</dbReference>
<dbReference type="PIRSF" id="PIRSF004553">
    <property type="entry name" value="CHP00095"/>
    <property type="match status" value="1"/>
</dbReference>
<protein>
    <submittedName>
        <fullName evidence="3">16S rRNA (Guanine(966)-N(2))-methyltransferase RsmD</fullName>
    </submittedName>
</protein>
<dbReference type="GO" id="GO:0003676">
    <property type="term" value="F:nucleic acid binding"/>
    <property type="evidence" value="ECO:0007669"/>
    <property type="project" value="InterPro"/>
</dbReference>